<dbReference type="AlphaFoldDB" id="A0A847SHK1"/>
<dbReference type="GO" id="GO:0046872">
    <property type="term" value="F:metal ion binding"/>
    <property type="evidence" value="ECO:0007669"/>
    <property type="project" value="UniProtKB-KW"/>
</dbReference>
<dbReference type="InterPro" id="IPR002678">
    <property type="entry name" value="DUF34/NIF3"/>
</dbReference>
<dbReference type="EMBL" id="JABAIM010000005">
    <property type="protein sequence ID" value="NLR76788.1"/>
    <property type="molecule type" value="Genomic_DNA"/>
</dbReference>
<dbReference type="RefSeq" id="WP_168878465.1">
    <property type="nucleotide sequence ID" value="NZ_JABAIM010000005.1"/>
</dbReference>
<dbReference type="Gene3D" id="3.40.1390.30">
    <property type="entry name" value="NIF3 (NGG1p interacting factor 3)-like"/>
    <property type="match status" value="2"/>
</dbReference>
<name>A0A847SHK1_9NEIS</name>
<feature type="binding site" evidence="3">
    <location>
        <position position="65"/>
    </location>
    <ligand>
        <name>a divalent metal cation</name>
        <dbReference type="ChEBI" id="CHEBI:60240"/>
        <label>1</label>
    </ligand>
</feature>
<dbReference type="Pfam" id="PF01784">
    <property type="entry name" value="DUF34_NIF3"/>
    <property type="match status" value="1"/>
</dbReference>
<evidence type="ECO:0000256" key="3">
    <source>
        <dbReference type="PIRSR" id="PIRSR602678-1"/>
    </source>
</evidence>
<accession>A0A847SHK1</accession>
<evidence type="ECO:0000313" key="5">
    <source>
        <dbReference type="Proteomes" id="UP000587991"/>
    </source>
</evidence>
<dbReference type="GO" id="GO:0005737">
    <property type="term" value="C:cytoplasm"/>
    <property type="evidence" value="ECO:0007669"/>
    <property type="project" value="TreeGrafter"/>
</dbReference>
<feature type="binding site" evidence="3">
    <location>
        <position position="64"/>
    </location>
    <ligand>
        <name>a divalent metal cation</name>
        <dbReference type="ChEBI" id="CHEBI:60240"/>
        <label>2</label>
    </ligand>
</feature>
<dbReference type="PANTHER" id="PTHR13799">
    <property type="entry name" value="NGG1 INTERACTING FACTOR 3"/>
    <property type="match status" value="1"/>
</dbReference>
<dbReference type="Proteomes" id="UP000587991">
    <property type="component" value="Unassembled WGS sequence"/>
</dbReference>
<organism evidence="4 5">
    <name type="scientific">Leeia aquatica</name>
    <dbReference type="NCBI Taxonomy" id="2725557"/>
    <lineage>
        <taxon>Bacteria</taxon>
        <taxon>Pseudomonadati</taxon>
        <taxon>Pseudomonadota</taxon>
        <taxon>Betaproteobacteria</taxon>
        <taxon>Neisseriales</taxon>
        <taxon>Leeiaceae</taxon>
        <taxon>Leeia</taxon>
    </lineage>
</organism>
<proteinExistence type="inferred from homology"/>
<protein>
    <submittedName>
        <fullName evidence="4">Nif3-like dinuclear metal center hexameric protein</fullName>
    </submittedName>
</protein>
<feature type="binding site" evidence="3">
    <location>
        <position position="102"/>
    </location>
    <ligand>
        <name>a divalent metal cation</name>
        <dbReference type="ChEBI" id="CHEBI:60240"/>
        <label>1</label>
    </ligand>
</feature>
<evidence type="ECO:0000256" key="2">
    <source>
        <dbReference type="ARBA" id="ARBA00022723"/>
    </source>
</evidence>
<comment type="caution">
    <text evidence="4">The sequence shown here is derived from an EMBL/GenBank/DDBJ whole genome shotgun (WGS) entry which is preliminary data.</text>
</comment>
<evidence type="ECO:0000256" key="1">
    <source>
        <dbReference type="ARBA" id="ARBA00006964"/>
    </source>
</evidence>
<dbReference type="PANTHER" id="PTHR13799:SF14">
    <property type="entry name" value="GTP CYCLOHYDROLASE 1 TYPE 2 HOMOLOG"/>
    <property type="match status" value="1"/>
</dbReference>
<keyword evidence="5" id="KW-1185">Reference proteome</keyword>
<reference evidence="4 5" key="1">
    <citation type="submission" date="2020-04" db="EMBL/GenBank/DDBJ databases">
        <title>Draft genome of Leeia sp. IMCC25680.</title>
        <authorList>
            <person name="Song J."/>
            <person name="Cho J.-C."/>
        </authorList>
    </citation>
    <scope>NUCLEOTIDE SEQUENCE [LARGE SCALE GENOMIC DNA]</scope>
    <source>
        <strain evidence="4 5">IMCC25680</strain>
    </source>
</reference>
<gene>
    <name evidence="4" type="ORF">HF682_16595</name>
</gene>
<feature type="binding site" evidence="3">
    <location>
        <position position="216"/>
    </location>
    <ligand>
        <name>a divalent metal cation</name>
        <dbReference type="ChEBI" id="CHEBI:60240"/>
        <label>1</label>
    </ligand>
</feature>
<sequence length="248" mass="27223">MVQVDQLSEYTAQFLNVRQFRDYAPNGLQVAGRSQVSKVVAGVSANRLLIEAAIEQQADAIVVHHGFFWKNEDPCLTGWRRERIRLLLQHDINLFAYHLPLDAHPEVGNNAQLALQMGWQTTAQTGEQGLLHLGTGPQCTLAELGEALQRRLQREPLLLGDPQQAVQRLAWCTGGAQGYFEDAIAAGVDAFITGEVSERMADMARESGVAFVSAGHYATEQYGVQALAAHWSAQFGVDCRFVAVPNPV</sequence>
<dbReference type="SUPFAM" id="SSF102705">
    <property type="entry name" value="NIF3 (NGG1p interacting factor 3)-like"/>
    <property type="match status" value="1"/>
</dbReference>
<dbReference type="NCBIfam" id="TIGR00486">
    <property type="entry name" value="YbgI_SA1388"/>
    <property type="match status" value="1"/>
</dbReference>
<evidence type="ECO:0000313" key="4">
    <source>
        <dbReference type="EMBL" id="NLR76788.1"/>
    </source>
</evidence>
<keyword evidence="2 3" id="KW-0479">Metal-binding</keyword>
<comment type="similarity">
    <text evidence="1">Belongs to the GTP cyclohydrolase I type 2/NIF3 family.</text>
</comment>
<dbReference type="InterPro" id="IPR036069">
    <property type="entry name" value="DUF34/NIF3_sf"/>
</dbReference>
<feature type="binding site" evidence="3">
    <location>
        <position position="220"/>
    </location>
    <ligand>
        <name>a divalent metal cation</name>
        <dbReference type="ChEBI" id="CHEBI:60240"/>
        <label>1</label>
    </ligand>
</feature>